<reference evidence="2 3" key="1">
    <citation type="submission" date="2017-09" db="EMBL/GenBank/DDBJ databases">
        <title>Genomic, metabolic, and phenotypic characteristics of bacterial isolates from the natural microbiome of the model nematode Caenorhabditis elegans.</title>
        <authorList>
            <person name="Zimmermann J."/>
            <person name="Obeng N."/>
            <person name="Yang W."/>
            <person name="Obeng O."/>
            <person name="Kissoyan K."/>
            <person name="Pees B."/>
            <person name="Dirksen P."/>
            <person name="Hoppner M."/>
            <person name="Franke A."/>
            <person name="Rosenstiel P."/>
            <person name="Leippe M."/>
            <person name="Dierking K."/>
            <person name="Kaleta C."/>
            <person name="Schulenburg H."/>
        </authorList>
    </citation>
    <scope>NUCLEOTIDE SEQUENCE [LARGE SCALE GENOMIC DNA]</scope>
    <source>
        <strain evidence="2 3">MYb73</strain>
    </source>
</reference>
<dbReference type="RefSeq" id="WP_105241413.1">
    <property type="nucleotide sequence ID" value="NZ_CP023270.1"/>
</dbReference>
<dbReference type="OrthoDB" id="8688204at2"/>
<feature type="transmembrane region" description="Helical" evidence="1">
    <location>
        <begin position="152"/>
        <end position="170"/>
    </location>
</feature>
<accession>A0A2S0IFZ1</accession>
<keyword evidence="1" id="KW-0472">Membrane</keyword>
<gene>
    <name evidence="2" type="ORF">CLM73_07500</name>
</gene>
<organism evidence="2 3">
    <name type="scientific">Achromobacter spanius</name>
    <dbReference type="NCBI Taxonomy" id="217203"/>
    <lineage>
        <taxon>Bacteria</taxon>
        <taxon>Pseudomonadati</taxon>
        <taxon>Pseudomonadota</taxon>
        <taxon>Betaproteobacteria</taxon>
        <taxon>Burkholderiales</taxon>
        <taxon>Alcaligenaceae</taxon>
        <taxon>Achromobacter</taxon>
    </lineage>
</organism>
<dbReference type="Proteomes" id="UP000239477">
    <property type="component" value="Chromosome"/>
</dbReference>
<keyword evidence="1" id="KW-0812">Transmembrane</keyword>
<evidence type="ECO:0000313" key="3">
    <source>
        <dbReference type="Proteomes" id="UP000239477"/>
    </source>
</evidence>
<keyword evidence="1" id="KW-1133">Transmembrane helix</keyword>
<evidence type="ECO:0000256" key="1">
    <source>
        <dbReference type="SAM" id="Phobius"/>
    </source>
</evidence>
<name>A0A2S0IFZ1_9BURK</name>
<sequence length="174" mass="17344">MNTADFSVLQDELVVSLNPLRRGANRARAFCARLTGVAMPWTGSASDARTRATRMPARWPFPPAPTPDEASAGGPVAGTPVAGIPVAGIPVAGTPVAGTPAADAPAGLPAAGVSVVAPAAPAATVTRDQSIGDAKAQPAGNQLTMKAMITDVVLVLAWGAMIPGLMWLGVAGGF</sequence>
<dbReference type="EMBL" id="CP023270">
    <property type="protein sequence ID" value="AVJ30904.1"/>
    <property type="molecule type" value="Genomic_DNA"/>
</dbReference>
<protein>
    <submittedName>
        <fullName evidence="2">Uncharacterized protein</fullName>
    </submittedName>
</protein>
<evidence type="ECO:0000313" key="2">
    <source>
        <dbReference type="EMBL" id="AVJ30904.1"/>
    </source>
</evidence>
<keyword evidence="3" id="KW-1185">Reference proteome</keyword>
<proteinExistence type="predicted"/>
<dbReference type="AlphaFoldDB" id="A0A2S0IFZ1"/>